<feature type="transmembrane region" description="Helical" evidence="6">
    <location>
        <begin position="651"/>
        <end position="673"/>
    </location>
</feature>
<dbReference type="InterPro" id="IPR050545">
    <property type="entry name" value="Mycobact_MmpL"/>
</dbReference>
<protein>
    <submittedName>
        <fullName evidence="8">MMPL family transporter</fullName>
    </submittedName>
</protein>
<feature type="domain" description="Membrane transport protein MMPL" evidence="7">
    <location>
        <begin position="461"/>
        <end position="681"/>
    </location>
</feature>
<feature type="transmembrane region" description="Helical" evidence="6">
    <location>
        <begin position="269"/>
        <end position="289"/>
    </location>
</feature>
<keyword evidence="3 6" id="KW-0812">Transmembrane</keyword>
<feature type="domain" description="Membrane transport protein MMPL" evidence="7">
    <location>
        <begin position="134"/>
        <end position="321"/>
    </location>
</feature>
<dbReference type="PANTHER" id="PTHR33406">
    <property type="entry name" value="MEMBRANE PROTEIN MJ1562-RELATED"/>
    <property type="match status" value="1"/>
</dbReference>
<evidence type="ECO:0000259" key="7">
    <source>
        <dbReference type="Pfam" id="PF03176"/>
    </source>
</evidence>
<dbReference type="PANTHER" id="PTHR33406:SF13">
    <property type="entry name" value="MEMBRANE PROTEIN YDFJ"/>
    <property type="match status" value="1"/>
</dbReference>
<evidence type="ECO:0000313" key="9">
    <source>
        <dbReference type="Proteomes" id="UP000886724"/>
    </source>
</evidence>
<feature type="transmembrane region" description="Helical" evidence="6">
    <location>
        <begin position="515"/>
        <end position="532"/>
    </location>
</feature>
<evidence type="ECO:0000256" key="6">
    <source>
        <dbReference type="SAM" id="Phobius"/>
    </source>
</evidence>
<dbReference type="SUPFAM" id="SSF82866">
    <property type="entry name" value="Multidrug efflux transporter AcrB transmembrane domain"/>
    <property type="match status" value="2"/>
</dbReference>
<feature type="transmembrane region" description="Helical" evidence="6">
    <location>
        <begin position="567"/>
        <end position="587"/>
    </location>
</feature>
<evidence type="ECO:0000256" key="2">
    <source>
        <dbReference type="ARBA" id="ARBA00022475"/>
    </source>
</evidence>
<keyword evidence="4 6" id="KW-1133">Transmembrane helix</keyword>
<comment type="caution">
    <text evidence="8">The sequence shown here is derived from an EMBL/GenBank/DDBJ whole genome shotgun (WGS) entry which is preliminary data.</text>
</comment>
<dbReference type="Pfam" id="PF03176">
    <property type="entry name" value="MMPL"/>
    <property type="match status" value="2"/>
</dbReference>
<dbReference type="GO" id="GO:0005886">
    <property type="term" value="C:plasma membrane"/>
    <property type="evidence" value="ECO:0007669"/>
    <property type="project" value="UniProtKB-SubCell"/>
</dbReference>
<dbReference type="Proteomes" id="UP000886724">
    <property type="component" value="Unassembled WGS sequence"/>
</dbReference>
<keyword evidence="2" id="KW-1003">Cell membrane</keyword>
<accession>A0A9D1XNW3</accession>
<feature type="transmembrane region" description="Helical" evidence="6">
    <location>
        <begin position="301"/>
        <end position="324"/>
    </location>
</feature>
<evidence type="ECO:0000256" key="5">
    <source>
        <dbReference type="ARBA" id="ARBA00023136"/>
    </source>
</evidence>
<dbReference type="EMBL" id="DXET01000113">
    <property type="protein sequence ID" value="HIX81365.1"/>
    <property type="molecule type" value="Genomic_DNA"/>
</dbReference>
<feature type="transmembrane region" description="Helical" evidence="6">
    <location>
        <begin position="608"/>
        <end position="631"/>
    </location>
</feature>
<keyword evidence="5 6" id="KW-0472">Membrane</keyword>
<feature type="transmembrane region" description="Helical" evidence="6">
    <location>
        <begin position="14"/>
        <end position="35"/>
    </location>
</feature>
<organism evidence="8 9">
    <name type="scientific">Candidatus Erysipelatoclostridium merdavium</name>
    <dbReference type="NCBI Taxonomy" id="2838566"/>
    <lineage>
        <taxon>Bacteria</taxon>
        <taxon>Bacillati</taxon>
        <taxon>Bacillota</taxon>
        <taxon>Erysipelotrichia</taxon>
        <taxon>Erysipelotrichales</taxon>
        <taxon>Erysipelotrichales incertae sedis</taxon>
    </lineage>
</organism>
<feature type="transmembrane region" description="Helical" evidence="6">
    <location>
        <begin position="345"/>
        <end position="368"/>
    </location>
</feature>
<reference evidence="8" key="2">
    <citation type="submission" date="2021-04" db="EMBL/GenBank/DDBJ databases">
        <authorList>
            <person name="Gilroy R."/>
        </authorList>
    </citation>
    <scope>NUCLEOTIDE SEQUENCE</scope>
    <source>
        <strain evidence="8">ChiGjej1B1-14440</strain>
    </source>
</reference>
<dbReference type="AlphaFoldDB" id="A0A9D1XNW3"/>
<dbReference type="InterPro" id="IPR004869">
    <property type="entry name" value="MMPL_dom"/>
</dbReference>
<name>A0A9D1XNW3_9FIRM</name>
<feature type="transmembrane region" description="Helical" evidence="6">
    <location>
        <begin position="174"/>
        <end position="190"/>
    </location>
</feature>
<dbReference type="Gene3D" id="1.20.1640.10">
    <property type="entry name" value="Multidrug efflux transporter AcrB transmembrane domain"/>
    <property type="match status" value="2"/>
</dbReference>
<comment type="subcellular location">
    <subcellularLocation>
        <location evidence="1">Cell membrane</location>
        <topology evidence="1">Multi-pass membrane protein</topology>
    </subcellularLocation>
</comment>
<evidence type="ECO:0000256" key="3">
    <source>
        <dbReference type="ARBA" id="ARBA00022692"/>
    </source>
</evidence>
<evidence type="ECO:0000256" key="1">
    <source>
        <dbReference type="ARBA" id="ARBA00004651"/>
    </source>
</evidence>
<gene>
    <name evidence="8" type="ORF">H9980_05245</name>
</gene>
<reference evidence="8" key="1">
    <citation type="journal article" date="2021" name="PeerJ">
        <title>Extensive microbial diversity within the chicken gut microbiome revealed by metagenomics and culture.</title>
        <authorList>
            <person name="Gilroy R."/>
            <person name="Ravi A."/>
            <person name="Getino M."/>
            <person name="Pursley I."/>
            <person name="Horton D.L."/>
            <person name="Alikhan N.F."/>
            <person name="Baker D."/>
            <person name="Gharbi K."/>
            <person name="Hall N."/>
            <person name="Watson M."/>
            <person name="Adriaenssens E.M."/>
            <person name="Foster-Nyarko E."/>
            <person name="Jarju S."/>
            <person name="Secka A."/>
            <person name="Antonio M."/>
            <person name="Oren A."/>
            <person name="Chaudhuri R.R."/>
            <person name="La Ragione R."/>
            <person name="Hildebrand F."/>
            <person name="Pallen M.J."/>
        </authorList>
    </citation>
    <scope>NUCLEOTIDE SEQUENCE</scope>
    <source>
        <strain evidence="8">ChiGjej1B1-14440</strain>
    </source>
</reference>
<sequence>MDAFIEKILKHRRIIIVFYVVLALMSAILSTFVAVNYNINDYLPESAASTIALETMENEFDSDVPNARIMVEDISIPEALEFKEQLLSVDGVNSVTWLDDSQDITVPLEMMDSSIVETYYQDNSALYSVALDTDKAITAIDEIKTLTTKKISLTGDAVSTAAATEATEPEVKKIAIIAVIVVFIILFLTTTSWADPIIFMLTIGIAVLINRGTNILLGEISFVSNAAGSILQLAVSMDYSIFLMDRFATYRKSGDDSVLAMTKAVKNSFSSISASALTTIIGFAALLLMKFKLGVDLGLVMTKSIIITIIVVFTFLPAVSVQFYKVIEKFEHRSFMPTFKYFSKFVLKIRYVMVVIFFVLAIPCYFIQNQNTFYYGSSHILTNGTEYYEDTTKIESIFGKSNQMVLMVPKGSTAIEGQLSDELNQLDYVKDIISYVDSAGVSVPKEYLDESLLDQLDGENYTRFVLTIDSDYEGDQAFDNVQEIKQITSEYYEEYHLAGAVPSTYDMKNVTTADMKLVNAVAIIAVFIIIVLTTKTILLPAVLVLVIEGAIWVNLSLPALTNEPIFYISYLIISSIQLGATVDYAIAFSDRYLNTRKKRSKISALDHAIRYSTLPILTSGSILTIVGFILGKISTHGILAELGILLYRGTLFSLMFVLLALPGFLTLFDRWILKFRFSKNRKEVINDENK</sequence>
<evidence type="ECO:0000313" key="8">
    <source>
        <dbReference type="EMBL" id="HIX81365.1"/>
    </source>
</evidence>
<evidence type="ECO:0000256" key="4">
    <source>
        <dbReference type="ARBA" id="ARBA00022989"/>
    </source>
</evidence>
<proteinExistence type="predicted"/>